<evidence type="ECO:0000259" key="3">
    <source>
        <dbReference type="PROSITE" id="PS50110"/>
    </source>
</evidence>
<evidence type="ECO:0000256" key="1">
    <source>
        <dbReference type="ARBA" id="ARBA00022553"/>
    </source>
</evidence>
<dbReference type="PANTHER" id="PTHR44591">
    <property type="entry name" value="STRESS RESPONSE REGULATOR PROTEIN 1"/>
    <property type="match status" value="1"/>
</dbReference>
<evidence type="ECO:0000256" key="2">
    <source>
        <dbReference type="PROSITE-ProRule" id="PRU00169"/>
    </source>
</evidence>
<feature type="modified residue" description="4-aspartylphosphate" evidence="2">
    <location>
        <position position="35"/>
    </location>
</feature>
<dbReference type="PANTHER" id="PTHR44591:SF3">
    <property type="entry name" value="RESPONSE REGULATORY DOMAIN-CONTAINING PROTEIN"/>
    <property type="match status" value="1"/>
</dbReference>
<dbReference type="Proteomes" id="UP000265509">
    <property type="component" value="Unassembled WGS sequence"/>
</dbReference>
<dbReference type="InterPro" id="IPR011006">
    <property type="entry name" value="CheY-like_superfamily"/>
</dbReference>
<reference evidence="4 5" key="1">
    <citation type="submission" date="2018-07" db="EMBL/GenBank/DDBJ databases">
        <title>Halioglobus sp. genome submission.</title>
        <authorList>
            <person name="Ye M.-Q."/>
            <person name="Du Z.-J."/>
        </authorList>
    </citation>
    <scope>NUCLEOTIDE SEQUENCE [LARGE SCALE GENOMIC DNA]</scope>
    <source>
        <strain evidence="4 5">U0301</strain>
    </source>
</reference>
<dbReference type="Pfam" id="PF00072">
    <property type="entry name" value="Response_reg"/>
    <property type="match status" value="1"/>
</dbReference>
<dbReference type="EMBL" id="QRAN01000037">
    <property type="protein sequence ID" value="RLQ20241.1"/>
    <property type="molecule type" value="Genomic_DNA"/>
</dbReference>
<dbReference type="InterPro" id="IPR001789">
    <property type="entry name" value="Sig_transdc_resp-reg_receiver"/>
</dbReference>
<keyword evidence="1 2" id="KW-0597">Phosphoprotein</keyword>
<evidence type="ECO:0000313" key="5">
    <source>
        <dbReference type="Proteomes" id="UP000265509"/>
    </source>
</evidence>
<dbReference type="InterPro" id="IPR050595">
    <property type="entry name" value="Bact_response_regulator"/>
</dbReference>
<dbReference type="GO" id="GO:0000160">
    <property type="term" value="P:phosphorelay signal transduction system"/>
    <property type="evidence" value="ECO:0007669"/>
    <property type="project" value="InterPro"/>
</dbReference>
<protein>
    <submittedName>
        <fullName evidence="4">Response regulator</fullName>
    </submittedName>
</protein>
<evidence type="ECO:0000313" key="4">
    <source>
        <dbReference type="EMBL" id="RLQ20241.1"/>
    </source>
</evidence>
<feature type="domain" description="Response regulatory" evidence="3">
    <location>
        <begin position="1"/>
        <end position="100"/>
    </location>
</feature>
<dbReference type="OrthoDB" id="9804019at2"/>
<dbReference type="SMART" id="SM00448">
    <property type="entry name" value="REC"/>
    <property type="match status" value="1"/>
</dbReference>
<dbReference type="CDD" id="cd00156">
    <property type="entry name" value="REC"/>
    <property type="match status" value="1"/>
</dbReference>
<gene>
    <name evidence="4" type="ORF">DWB85_18640</name>
</gene>
<dbReference type="AlphaFoldDB" id="A0A3L7DWC1"/>
<dbReference type="PROSITE" id="PS50110">
    <property type="entry name" value="RESPONSE_REGULATORY"/>
    <property type="match status" value="1"/>
</dbReference>
<proteinExistence type="predicted"/>
<sequence length="101" mass="10811">MILESAGVRVHGALCGDDALAHLAAGVRPDVVISDFRLPGYDGIELVRRVRQAMVEDLPAILITGDTSGEQIRAANLCDYAVLHKPADTEKLIAMIECARA</sequence>
<name>A0A3L7DWC1_9GAMM</name>
<keyword evidence="5" id="KW-1185">Reference proteome</keyword>
<dbReference type="SUPFAM" id="SSF52172">
    <property type="entry name" value="CheY-like"/>
    <property type="match status" value="1"/>
</dbReference>
<accession>A0A3L7DWC1</accession>
<comment type="caution">
    <text evidence="4">The sequence shown here is derived from an EMBL/GenBank/DDBJ whole genome shotgun (WGS) entry which is preliminary data.</text>
</comment>
<dbReference type="Gene3D" id="3.40.50.2300">
    <property type="match status" value="1"/>
</dbReference>
<organism evidence="4 5">
    <name type="scientific">Seongchinamella sediminis</name>
    <dbReference type="NCBI Taxonomy" id="2283635"/>
    <lineage>
        <taxon>Bacteria</taxon>
        <taxon>Pseudomonadati</taxon>
        <taxon>Pseudomonadota</taxon>
        <taxon>Gammaproteobacteria</taxon>
        <taxon>Cellvibrionales</taxon>
        <taxon>Halieaceae</taxon>
        <taxon>Seongchinamella</taxon>
    </lineage>
</organism>